<dbReference type="Proteomes" id="UP000053257">
    <property type="component" value="Unassembled WGS sequence"/>
</dbReference>
<feature type="region of interest" description="Disordered" evidence="6">
    <location>
        <begin position="1"/>
        <end position="63"/>
    </location>
</feature>
<dbReference type="HOGENOM" id="CLU_037875_1_0_1"/>
<dbReference type="OrthoDB" id="45365at2759"/>
<accession>A0A0C3NI02</accession>
<dbReference type="STRING" id="745531.A0A0C3NI02"/>
<dbReference type="Gene3D" id="2.120.10.80">
    <property type="entry name" value="Kelch-type beta propeller"/>
    <property type="match status" value="1"/>
</dbReference>
<evidence type="ECO:0008006" key="9">
    <source>
        <dbReference type="Google" id="ProtNLM"/>
    </source>
</evidence>
<dbReference type="SUPFAM" id="SSF117281">
    <property type="entry name" value="Kelch motif"/>
    <property type="match status" value="1"/>
</dbReference>
<proteinExistence type="predicted"/>
<keyword evidence="2" id="KW-0880">Kelch repeat</keyword>
<dbReference type="Pfam" id="PF24681">
    <property type="entry name" value="Kelch_KLHDC2_KLHL20_DRC7"/>
    <property type="match status" value="1"/>
</dbReference>
<dbReference type="GO" id="GO:0051285">
    <property type="term" value="C:cell cortex of cell tip"/>
    <property type="evidence" value="ECO:0007669"/>
    <property type="project" value="TreeGrafter"/>
</dbReference>
<evidence type="ECO:0000256" key="1">
    <source>
        <dbReference type="ARBA" id="ARBA00004496"/>
    </source>
</evidence>
<keyword evidence="4" id="KW-0677">Repeat</keyword>
<keyword evidence="8" id="KW-1185">Reference proteome</keyword>
<evidence type="ECO:0000256" key="5">
    <source>
        <dbReference type="ARBA" id="ARBA00023054"/>
    </source>
</evidence>
<dbReference type="FunFam" id="2.120.10.80:FF:000049">
    <property type="entry name" value="Cell polarity protein (Tea1)"/>
    <property type="match status" value="1"/>
</dbReference>
<evidence type="ECO:0000256" key="3">
    <source>
        <dbReference type="ARBA" id="ARBA00022490"/>
    </source>
</evidence>
<sequence>MSSTLEGDVDPPTADECSETTLQQDSDRDNDSLNTAVETLDDGHSVSKQPRSSSSSLSLAQQAEKPKTRVYPWSCRRLALSPPAAVPSRVVQTPTYSSPPLFPRYGHTLSPIPAQNGELYLFGGLVEDVLQNDLYYLRREWVMRPNGGARRSNTHDDGLYLLNTVSREWTKFTVYGPSPVGRYGHTASMNGSKFYIFGGQLDGNFFNDMWMFDLNTLRTKAQWELVEPAKGSPVPPPRTGHICMTYADKIIMFGGTDALYRYNDTWVFDTATRIWSELDCTGFIPAPREGHAAAMVDDVLYIFGGRGVDLKDLGDISALKLSNQRWYMFQNMGPAPSARSGHAMASKGSQVFVFGALSGGSPDPADSEDQSLIHVLETKHIKYPTSTVQPSQKLFNWTC</sequence>
<gene>
    <name evidence="7" type="ORF">PHLGIDRAFT_15158</name>
</gene>
<dbReference type="GO" id="GO:0061245">
    <property type="term" value="P:establishment or maintenance of bipolar cell polarity"/>
    <property type="evidence" value="ECO:0007669"/>
    <property type="project" value="TreeGrafter"/>
</dbReference>
<organism evidence="7 8">
    <name type="scientific">Phlebiopsis gigantea (strain 11061_1 CR5-6)</name>
    <name type="common">White-rot fungus</name>
    <name type="synonym">Peniophora gigantea</name>
    <dbReference type="NCBI Taxonomy" id="745531"/>
    <lineage>
        <taxon>Eukaryota</taxon>
        <taxon>Fungi</taxon>
        <taxon>Dikarya</taxon>
        <taxon>Basidiomycota</taxon>
        <taxon>Agaricomycotina</taxon>
        <taxon>Agaricomycetes</taxon>
        <taxon>Polyporales</taxon>
        <taxon>Phanerochaetaceae</taxon>
        <taxon>Phlebiopsis</taxon>
    </lineage>
</organism>
<dbReference type="AlphaFoldDB" id="A0A0C3NI02"/>
<keyword evidence="3" id="KW-0963">Cytoplasm</keyword>
<evidence type="ECO:0000256" key="2">
    <source>
        <dbReference type="ARBA" id="ARBA00022441"/>
    </source>
</evidence>
<evidence type="ECO:0000313" key="7">
    <source>
        <dbReference type="EMBL" id="KIP04489.1"/>
    </source>
</evidence>
<reference evidence="7 8" key="1">
    <citation type="journal article" date="2014" name="PLoS Genet.">
        <title>Analysis of the Phlebiopsis gigantea genome, transcriptome and secretome provides insight into its pioneer colonization strategies of wood.</title>
        <authorList>
            <person name="Hori C."/>
            <person name="Ishida T."/>
            <person name="Igarashi K."/>
            <person name="Samejima M."/>
            <person name="Suzuki H."/>
            <person name="Master E."/>
            <person name="Ferreira P."/>
            <person name="Ruiz-Duenas F.J."/>
            <person name="Held B."/>
            <person name="Canessa P."/>
            <person name="Larrondo L.F."/>
            <person name="Schmoll M."/>
            <person name="Druzhinina I.S."/>
            <person name="Kubicek C.P."/>
            <person name="Gaskell J.A."/>
            <person name="Kersten P."/>
            <person name="St John F."/>
            <person name="Glasner J."/>
            <person name="Sabat G."/>
            <person name="Splinter BonDurant S."/>
            <person name="Syed K."/>
            <person name="Yadav J."/>
            <person name="Mgbeahuruike A.C."/>
            <person name="Kovalchuk A."/>
            <person name="Asiegbu F.O."/>
            <person name="Lackner G."/>
            <person name="Hoffmeister D."/>
            <person name="Rencoret J."/>
            <person name="Gutierrez A."/>
            <person name="Sun H."/>
            <person name="Lindquist E."/>
            <person name="Barry K."/>
            <person name="Riley R."/>
            <person name="Grigoriev I.V."/>
            <person name="Henrissat B."/>
            <person name="Kues U."/>
            <person name="Berka R.M."/>
            <person name="Martinez A.T."/>
            <person name="Covert S.F."/>
            <person name="Blanchette R.A."/>
            <person name="Cullen D."/>
        </authorList>
    </citation>
    <scope>NUCLEOTIDE SEQUENCE [LARGE SCALE GENOMIC DNA]</scope>
    <source>
        <strain evidence="7 8">11061_1 CR5-6</strain>
    </source>
</reference>
<dbReference type="InterPro" id="IPR015915">
    <property type="entry name" value="Kelch-typ_b-propeller"/>
</dbReference>
<evidence type="ECO:0000313" key="8">
    <source>
        <dbReference type="Proteomes" id="UP000053257"/>
    </source>
</evidence>
<feature type="compositionally biased region" description="Low complexity" evidence="6">
    <location>
        <begin position="52"/>
        <end position="63"/>
    </location>
</feature>
<evidence type="ECO:0000256" key="6">
    <source>
        <dbReference type="SAM" id="MobiDB-lite"/>
    </source>
</evidence>
<name>A0A0C3NI02_PHLG1</name>
<comment type="subcellular location">
    <subcellularLocation>
        <location evidence="1">Cytoplasm</location>
    </subcellularLocation>
</comment>
<evidence type="ECO:0000256" key="4">
    <source>
        <dbReference type="ARBA" id="ARBA00022737"/>
    </source>
</evidence>
<keyword evidence="5" id="KW-0175">Coiled coil</keyword>
<dbReference type="EMBL" id="KN840572">
    <property type="protein sequence ID" value="KIP04489.1"/>
    <property type="molecule type" value="Genomic_DNA"/>
</dbReference>
<protein>
    <recommendedName>
        <fullName evidence="9">Galactose oxidase</fullName>
    </recommendedName>
</protein>
<dbReference type="PANTHER" id="PTHR23244:SF456">
    <property type="entry name" value="MULTIPLE EPIDERMAL GROWTH FACTOR-LIKE DOMAINS PROTEIN 8"/>
    <property type="match status" value="1"/>
</dbReference>
<dbReference type="PANTHER" id="PTHR23244">
    <property type="entry name" value="KELCH REPEAT DOMAIN"/>
    <property type="match status" value="1"/>
</dbReference>